<gene>
    <name evidence="3" type="ORF">DCAR_0313644</name>
</gene>
<protein>
    <submittedName>
        <fullName evidence="3">Uncharacterized protein</fullName>
    </submittedName>
</protein>
<dbReference type="PANTHER" id="PTHR15243">
    <property type="entry name" value="SERINE/THREONINE-PROTEIN KINASE 19"/>
    <property type="match status" value="1"/>
</dbReference>
<dbReference type="InterPro" id="IPR018865">
    <property type="entry name" value="STK19-like"/>
</dbReference>
<dbReference type="OrthoDB" id="10261701at2759"/>
<dbReference type="OMA" id="FGWFERY"/>
<evidence type="ECO:0000313" key="4">
    <source>
        <dbReference type="Proteomes" id="UP000077755"/>
    </source>
</evidence>
<evidence type="ECO:0000256" key="2">
    <source>
        <dbReference type="SAM" id="MobiDB-lite"/>
    </source>
</evidence>
<dbReference type="KEGG" id="dcr:108211520"/>
<dbReference type="AlphaFoldDB" id="A0A169WE56"/>
<dbReference type="EMBL" id="CP093345">
    <property type="protein sequence ID" value="WOG94350.1"/>
    <property type="molecule type" value="Genomic_DNA"/>
</dbReference>
<dbReference type="Gramene" id="KZN03800">
    <property type="protein sequence ID" value="KZN03800"/>
    <property type="gene ID" value="DCAR_012556"/>
</dbReference>
<dbReference type="PANTHER" id="PTHR15243:SF0">
    <property type="entry name" value="SERINE_THREONINE-PROTEIN KINASE 19"/>
    <property type="match status" value="1"/>
</dbReference>
<reference evidence="3" key="2">
    <citation type="submission" date="2022-03" db="EMBL/GenBank/DDBJ databases">
        <title>Draft title - Genomic analysis of global carrot germplasm unveils the trajectory of domestication and the origin of high carotenoid orange carrot.</title>
        <authorList>
            <person name="Iorizzo M."/>
            <person name="Ellison S."/>
            <person name="Senalik D."/>
            <person name="Macko-Podgorni A."/>
            <person name="Grzebelus D."/>
            <person name="Bostan H."/>
            <person name="Rolling W."/>
            <person name="Curaba J."/>
            <person name="Simon P."/>
        </authorList>
    </citation>
    <scope>NUCLEOTIDE SEQUENCE</scope>
    <source>
        <tissue evidence="3">Leaf</tissue>
    </source>
</reference>
<dbReference type="Pfam" id="PF10494">
    <property type="entry name" value="Stk19"/>
    <property type="match status" value="1"/>
</dbReference>
<accession>A0A169WE56</accession>
<name>A0A169WE56_DAUCS</name>
<keyword evidence="4" id="KW-1185">Reference proteome</keyword>
<proteinExistence type="inferred from homology"/>
<organism evidence="3 4">
    <name type="scientific">Daucus carota subsp. sativus</name>
    <name type="common">Carrot</name>
    <dbReference type="NCBI Taxonomy" id="79200"/>
    <lineage>
        <taxon>Eukaryota</taxon>
        <taxon>Viridiplantae</taxon>
        <taxon>Streptophyta</taxon>
        <taxon>Embryophyta</taxon>
        <taxon>Tracheophyta</taxon>
        <taxon>Spermatophyta</taxon>
        <taxon>Magnoliopsida</taxon>
        <taxon>eudicotyledons</taxon>
        <taxon>Gunneridae</taxon>
        <taxon>Pentapetalae</taxon>
        <taxon>asterids</taxon>
        <taxon>campanulids</taxon>
        <taxon>Apiales</taxon>
        <taxon>Apiaceae</taxon>
        <taxon>Apioideae</taxon>
        <taxon>Scandiceae</taxon>
        <taxon>Daucinae</taxon>
        <taxon>Daucus</taxon>
        <taxon>Daucus sect. Daucus</taxon>
    </lineage>
</organism>
<dbReference type="Proteomes" id="UP000077755">
    <property type="component" value="Chromosome 3"/>
</dbReference>
<reference evidence="3" key="1">
    <citation type="journal article" date="2016" name="Nat. Genet.">
        <title>A high-quality carrot genome assembly provides new insights into carotenoid accumulation and asterid genome evolution.</title>
        <authorList>
            <person name="Iorizzo M."/>
            <person name="Ellison S."/>
            <person name="Senalik D."/>
            <person name="Zeng P."/>
            <person name="Satapoomin P."/>
            <person name="Huang J."/>
            <person name="Bowman M."/>
            <person name="Iovene M."/>
            <person name="Sanseverino W."/>
            <person name="Cavagnaro P."/>
            <person name="Yildiz M."/>
            <person name="Macko-Podgorni A."/>
            <person name="Moranska E."/>
            <person name="Grzebelus E."/>
            <person name="Grzebelus D."/>
            <person name="Ashrafi H."/>
            <person name="Zheng Z."/>
            <person name="Cheng S."/>
            <person name="Spooner D."/>
            <person name="Van Deynze A."/>
            <person name="Simon P."/>
        </authorList>
    </citation>
    <scope>NUCLEOTIDE SEQUENCE</scope>
    <source>
        <tissue evidence="3">Leaf</tissue>
    </source>
</reference>
<feature type="compositionally biased region" description="Low complexity" evidence="2">
    <location>
        <begin position="1"/>
        <end position="11"/>
    </location>
</feature>
<comment type="similarity">
    <text evidence="1">Belongs to the STK19 family.</text>
</comment>
<evidence type="ECO:0000313" key="3">
    <source>
        <dbReference type="EMBL" id="WOG94350.1"/>
    </source>
</evidence>
<sequence length="267" mass="30637">MEKPSSTSPSSPRKRRRIGEQSDPSAQSDSLELNFSFSDTLVALQMMRSQFPSNPKILVKPFVLQSQLYSSVKDRTQVDRELESLRREKVIRIFKLNTGQDDHAIMFLDDYLDEIKCVAERMKAKKQDDLAIFEWFKLHVVHSKLDPSIEHEELCSLLSLGGKVKDEHLTVLINAGLLARQLVDPNMYWFTIPNIGSLLKSLSQGRQELLSFLKRRRYKEMMMATLEKKSLRFSPLDIRFHLRDLIGSGSLKTSQTPSGLVVQIAKD</sequence>
<evidence type="ECO:0000256" key="1">
    <source>
        <dbReference type="ARBA" id="ARBA00093458"/>
    </source>
</evidence>
<feature type="region of interest" description="Disordered" evidence="2">
    <location>
        <begin position="1"/>
        <end position="29"/>
    </location>
</feature>